<dbReference type="OMA" id="FDDAVIH"/>
<dbReference type="PANTHER" id="PTHR13743">
    <property type="entry name" value="BEIGE/BEACH-RELATED"/>
    <property type="match status" value="1"/>
</dbReference>
<name>A0A1Y1I8F1_KLENI</name>
<evidence type="ECO:0000313" key="7">
    <source>
        <dbReference type="EMBL" id="GAQ87254.1"/>
    </source>
</evidence>
<dbReference type="CDD" id="cd06071">
    <property type="entry name" value="Beach"/>
    <property type="match status" value="1"/>
</dbReference>
<dbReference type="SMART" id="SM01026">
    <property type="entry name" value="Beach"/>
    <property type="match status" value="1"/>
</dbReference>
<reference evidence="7 8" key="1">
    <citation type="journal article" date="2014" name="Nat. Commun.">
        <title>Klebsormidium flaccidum genome reveals primary factors for plant terrestrial adaptation.</title>
        <authorList>
            <person name="Hori K."/>
            <person name="Maruyama F."/>
            <person name="Fujisawa T."/>
            <person name="Togashi T."/>
            <person name="Yamamoto N."/>
            <person name="Seo M."/>
            <person name="Sato S."/>
            <person name="Yamada T."/>
            <person name="Mori H."/>
            <person name="Tajima N."/>
            <person name="Moriyama T."/>
            <person name="Ikeuchi M."/>
            <person name="Watanabe M."/>
            <person name="Wada H."/>
            <person name="Kobayashi K."/>
            <person name="Saito M."/>
            <person name="Masuda T."/>
            <person name="Sasaki-Sekimoto Y."/>
            <person name="Mashiguchi K."/>
            <person name="Awai K."/>
            <person name="Shimojima M."/>
            <person name="Masuda S."/>
            <person name="Iwai M."/>
            <person name="Nobusawa T."/>
            <person name="Narise T."/>
            <person name="Kondo S."/>
            <person name="Saito H."/>
            <person name="Sato R."/>
            <person name="Murakawa M."/>
            <person name="Ihara Y."/>
            <person name="Oshima-Yamada Y."/>
            <person name="Ohtaka K."/>
            <person name="Satoh M."/>
            <person name="Sonobe K."/>
            <person name="Ishii M."/>
            <person name="Ohtani R."/>
            <person name="Kanamori-Sato M."/>
            <person name="Honoki R."/>
            <person name="Miyazaki D."/>
            <person name="Mochizuki H."/>
            <person name="Umetsu J."/>
            <person name="Higashi K."/>
            <person name="Shibata D."/>
            <person name="Kamiya Y."/>
            <person name="Sato N."/>
            <person name="Nakamura Y."/>
            <person name="Tabata S."/>
            <person name="Ida S."/>
            <person name="Kurokawa K."/>
            <person name="Ohta H."/>
        </authorList>
    </citation>
    <scope>NUCLEOTIDE SEQUENCE [LARGE SCALE GENOMIC DNA]</scope>
    <source>
        <strain evidence="7 8">NIES-2285</strain>
    </source>
</reference>
<dbReference type="InterPro" id="IPR031570">
    <property type="entry name" value="NBEA/BDCP_DUF4704"/>
</dbReference>
<feature type="region of interest" description="Disordered" evidence="4">
    <location>
        <begin position="441"/>
        <end position="469"/>
    </location>
</feature>
<dbReference type="SUPFAM" id="SSF49899">
    <property type="entry name" value="Concanavalin A-like lectins/glucanases"/>
    <property type="match status" value="1"/>
</dbReference>
<feature type="domain" description="BEACH-type PH" evidence="6">
    <location>
        <begin position="2730"/>
        <end position="2869"/>
    </location>
</feature>
<evidence type="ECO:0000256" key="2">
    <source>
        <dbReference type="ARBA" id="ARBA00022737"/>
    </source>
</evidence>
<dbReference type="STRING" id="105231.A0A1Y1I8F1"/>
<evidence type="ECO:0000256" key="4">
    <source>
        <dbReference type="SAM" id="MobiDB-lite"/>
    </source>
</evidence>
<dbReference type="Pfam" id="PF20426">
    <property type="entry name" value="NBCH_WD40"/>
    <property type="match status" value="1"/>
</dbReference>
<feature type="compositionally biased region" description="Polar residues" evidence="4">
    <location>
        <begin position="441"/>
        <end position="453"/>
    </location>
</feature>
<dbReference type="InterPro" id="IPR023362">
    <property type="entry name" value="PH-BEACH_dom"/>
</dbReference>
<keyword evidence="2" id="KW-0677">Repeat</keyword>
<dbReference type="PROSITE" id="PS50082">
    <property type="entry name" value="WD_REPEATS_2"/>
    <property type="match status" value="2"/>
</dbReference>
<dbReference type="SUPFAM" id="SSF50978">
    <property type="entry name" value="WD40 repeat-like"/>
    <property type="match status" value="1"/>
</dbReference>
<accession>A0A1Y1I8F1</accession>
<gene>
    <name evidence="7" type="ORF">KFL_003410110</name>
</gene>
<dbReference type="Pfam" id="PF02138">
    <property type="entry name" value="Beach"/>
    <property type="match status" value="1"/>
</dbReference>
<dbReference type="CDD" id="cd01201">
    <property type="entry name" value="PH_BEACH"/>
    <property type="match status" value="1"/>
</dbReference>
<dbReference type="SUPFAM" id="SSF81837">
    <property type="entry name" value="BEACH domain"/>
    <property type="match status" value="1"/>
</dbReference>
<dbReference type="OrthoDB" id="26681at2759"/>
<dbReference type="EMBL" id="DF237290">
    <property type="protein sequence ID" value="GAQ87254.1"/>
    <property type="molecule type" value="Genomic_DNA"/>
</dbReference>
<evidence type="ECO:0000256" key="3">
    <source>
        <dbReference type="PROSITE-ProRule" id="PRU00221"/>
    </source>
</evidence>
<dbReference type="SUPFAM" id="SSF50729">
    <property type="entry name" value="PH domain-like"/>
    <property type="match status" value="1"/>
</dbReference>
<dbReference type="FunFam" id="1.10.1540.10:FF:000001">
    <property type="entry name" value="neurobeachin isoform X1"/>
    <property type="match status" value="1"/>
</dbReference>
<feature type="compositionally biased region" description="Polar residues" evidence="4">
    <location>
        <begin position="730"/>
        <end position="741"/>
    </location>
</feature>
<feature type="region of interest" description="Disordered" evidence="4">
    <location>
        <begin position="2670"/>
        <end position="2727"/>
    </location>
</feature>
<dbReference type="Gene3D" id="2.60.120.200">
    <property type="match status" value="1"/>
</dbReference>
<proteinExistence type="predicted"/>
<evidence type="ECO:0000259" key="6">
    <source>
        <dbReference type="PROSITE" id="PS51783"/>
    </source>
</evidence>
<feature type="region of interest" description="Disordered" evidence="4">
    <location>
        <begin position="2188"/>
        <end position="2247"/>
    </location>
</feature>
<feature type="compositionally biased region" description="Basic and acidic residues" evidence="4">
    <location>
        <begin position="458"/>
        <end position="468"/>
    </location>
</feature>
<dbReference type="Gene3D" id="2.30.29.30">
    <property type="entry name" value="Pleckstrin-homology domain (PH domain)/Phosphotyrosine-binding domain (PTB)"/>
    <property type="match status" value="1"/>
</dbReference>
<protein>
    <submittedName>
        <fullName evidence="7">WD40 and Beach domain-containing protein</fullName>
    </submittedName>
</protein>
<dbReference type="Gene3D" id="1.10.1540.10">
    <property type="entry name" value="BEACH domain"/>
    <property type="match status" value="1"/>
</dbReference>
<feature type="region of interest" description="Disordered" evidence="4">
    <location>
        <begin position="628"/>
        <end position="745"/>
    </location>
</feature>
<sequence length="3564" mass="385791">MNIFKGVAGLLRKGSSGAFTDLIAGEAHGPGVGSPSFIDIQFRKEGEEELLDDLWQEYQGASKEKSAKSFDAFLREFIRTYEDWTPLDTPGEIAGGGASSGGEDLRTPAVGCETGHPTRVVVGFVQELKNVTRIVTDAAGSAEEPQPLKAQTTEAGLNLLHALTIATRSAHNRKVFAFFDGFQALMRLMKTAVVRLKSLANTVSPDARPSLATYTQLTFLQCLLAHIVSVAANYVDAHMRAIQRSASQAQLPSGDEGFGFGESTVLREGYFFEGGSRDGSRPTSPKGERAKGGVEAVPLLESGGLNHFVDLLSLLRELRAKRTLSDNSLEQLALRTLRSAFTGSPRVQNHFRSIGGLDLLVQNLGWPALDEDDLTNPEGLESLEQLGDALTLEYRMQLLTLRVLREAVHRNLASLQRVHEIGGFKRLTDMLRWVARTFPEVSSPQTGGQNASGNAEKASSRTGEDKGKVAWTSKGGALASKVSSEDLSALPTEVLAWNREVAEVCKVLCSLLTSPDGTLGPAVSSAGDPATGQAYWDFALRRLVDVFLGAFEEKETDGEQDHEALELFKKDSTTLQHYVLHIFRRILTVTPSTLDVFRESGTWEVLLSESFFYWGAHSADKSLEHVAEVASEAQGGSPSPRGSKPSPQPAEHEAASGGSVEESVSPRAWGEERRRLSFSPRTGVQFEETERLSGPSGSQPVASTSGREGPDLDSGRRTFRAGKEAATAPSRVQNETNNKTPGSEHVGFTFTSSGYLRSKQPDSPEGEALRLEVLSFIETAATLETTESNAPECAALLSTLRLCAGLPGVAAPLARCLDRVLQLAPDRTVNAFVNQKAEALLADIMEAQRDIQNAAVVRAKGAPKSARTVRRGAAPPSLPEGGGALAGLVVETWWQARSAVFSLFGSFLAASAESRSAAVHEGRVVSVLFGLLFEERARASALKFITLLMKVPPRSEEDRAAKAAVFVRYLETLPRARADIFEGGSSEGLLHDLLMGIREVVSADPPYYQNLFLEGECFVQIVSLLGGDHPAGVGESLCLEVLATLTKLLAGNDACKAGFRDLVGAGYPTLQKVLVERHAEGLTRGLLAALLDMLMDGGFDADADDVIRNEDVVPLFIGVLREASSGLQCEGLDSFQKLLQGNVANAACCVRAGLVSLVLDWFPSIASSRTRVRALSLVQLCGAHSVSGKNMCTFFGLLRSDQNGARPKHSALLLQTLQRMAQKEGPAVFFVLNGQDSGLLINSPVRFPSSRGYTFTAWLRVECFPPESAPMGLFQFRTTDGRGCGAYLHQQGVIVHVASGGKSQTVALGYPFRLRRWHFVAITHNTTRALSGSHAKLVVDGQVAMSEKLRYPKISEPLNRCSIAAACPLPPASDDEPAHFHTDTNLSSPFCGQLGPVYLFDDALSTSQAAAIHQLGPNYMFSFQNQEVGCVPDGARREIVDLMDGRDGLAPRVVLAYNAQASLGRTVYNNAPFAEQSAELAYDAAILGGTQLCVTRKMQDVIHCVGGIPSLLPLFTQLDQPVASSPDLDSEPTSPVSPSNSTTSPEALSSLQNETSKSLDFAVDHSMAVEVIGALSAMLTSHPANQEDMHANQGFAVVGHQLERVSPQHLTVEFVLTLEKLLTNIQEAPGPVSDALLEDCLIKVYLNFRLWIYTPFIVQRELLIALARHVDKQPARLRNHCGLAQTLEILREFYWDKPTSSGAAGARPLYHPVTHDVIGQRPASQEVSQLRGLLLGIADRVMSDVGPSLADVRALVCFLEKSRDAAVLEDVLKTVVTRAQKSRPFLTSFGEHVAALGGPQLFLGLLAREQEPLRLLGLRLIGLLLAAGVGCNGREKKERKGARDAVAAVVANIAGGNSSIAQAVQGVDKDTAENNSAVLTAVAESLLPTAFTEALRAALFEVLLGGVPAKPKSSPRKASIVSGGSKSFHERMSPGYVTGLFASLGGKTASQGDPPEDDVIGGGPAAAPPSTRIAIPPVAEILLKFVLKCEDFAVRKDVLRELNRLAEASPANRDALLSLPDWQERLFDLMADEFAKANGEGAAAALKETAHEEEIMVRTLFRTLHVHCCVQVKAGWRHLERTVNFLHAFSEREALPGFYILHDLLSDLVGLLLEIPPTQSALNQQPLRDCVAYIFSLTDELVMGDLLKISPAPPSWDRRQSDDPPSSDIALLSGDYIDVGLGSLLSPTKMGGENTAPKSPTSAEFPATPSSSASSPRVTSKRTSFGAATAETPSRRGSYDVATPDSATPARRKWLRGAFANGKMVMRTPSCWALYDQIWRLLEAIHGIRKGPSAGGNEARLLPAPQSPTSGSSSGSSRVAALREKAKGFVDSLEQKAAELTSGQPQFAAGVQTKLSSAMLDRVVKGRGERCPRIVYRLVLLYLKECDLEGASRCMQQFLALLPGLLGPAGGGQNEATANRLQHFLWSLLDVRASVGQMDNGARFYVVSQLLRETVEQGKGALASNLNDQSWLSVRTSVVESGESASTIHRLLQQDRVIAAVKDESSYVAAISAQRSREIYALQSELSEAASAETRCRTQMEEARQLAVTSAVTSDASRRAVAQLAADEERAAVARHWTHMYRELTEARGPWAAEPGGGEAGAKWKMDRTEDRSRRRLKLKRNYDFDESLQQPTQQKTDRTSESEAPAGGASLPILKGLRGLVAQAWGKEGDDLAEDDPPESASAESDLPGGEEPGAIDPHAAAEEFERNDSMRRRRESGAKAGASGNDADVDQEVLMSAPCVLVRAQGKVAGRLELTKTAAHFYGEYEVEGSGGTSVFEGLEKGKTGGKDRILESLLSVKPRGGEGKNGEPDRVKKHRVWVLKEVKEVHLMRYLLRHSALELFFYTAQRPVFFNFPSNKVAKDVAQALCSLSPLIDARAAGLGISGTALIDKRRSLELVERARDAWRRRELSNFDYLMALNTLAGRTYNDLTQYPVFPWVLSDYASEKLDLSDTSKYRDLSKPVGALDPKRLETFEERFRAFSDPDIPSFHYGSHYSTAGVVLFYLLRLEPFTGLHRSLQGGKFDHADRLFHSMESAWTNCLTNTSDVKELVPEFFYLPEFLENANGYWLGVKQDGARLGDVVLPPWAKGSASEFVRLHREALESEYVSEHLHEWVDLIFGYKQRGKFAVEAANVFYYLTYENAVDLDAIEDAVERASVEDQIANFGQTPVQLFRKPHPKRGPPIPVARPLYYAPASITLTSAVPAVPSPPGHAAPMMPHPAALAFTGVVDNKVVTISRSQVMVCRAWITPHTLQAGSFSFSSMQDPFFGVSSEPHCQRRVGAPFSPGLDVSPLLFSALRIGDRTLLVTAGHWDNTFKLFSADDGRLVQSVLRHKDAVTCVGVSPETGGSPGVIVAGSRDTTVTVWETVTVLEKGYSGRAVADRPSRVLCGHDDVINCVAVSRDLDVVASGSKDASVILHTLRNGRYLRSFAHPSKGSVDRLVLSRNGMVLLYSHDDLMLHVVSLNGAWLAHAEANGRLSCIAVSTSGDFIVTGGERGSIVVRWVHDLQVVRRYEGTGVPITSLHVTPEDCFLVGLQDGSLLIFSVEAQQLKKGAAFFSMVADV</sequence>
<keyword evidence="8" id="KW-1185">Reference proteome</keyword>
<dbReference type="Proteomes" id="UP000054558">
    <property type="component" value="Unassembled WGS sequence"/>
</dbReference>
<feature type="repeat" description="WD" evidence="3">
    <location>
        <begin position="3331"/>
        <end position="3367"/>
    </location>
</feature>
<dbReference type="InterPro" id="IPR011989">
    <property type="entry name" value="ARM-like"/>
</dbReference>
<feature type="repeat" description="WD" evidence="3">
    <location>
        <begin position="3389"/>
        <end position="3430"/>
    </location>
</feature>
<organism evidence="7 8">
    <name type="scientific">Klebsormidium nitens</name>
    <name type="common">Green alga</name>
    <name type="synonym">Ulothrix nitens</name>
    <dbReference type="NCBI Taxonomy" id="105231"/>
    <lineage>
        <taxon>Eukaryota</taxon>
        <taxon>Viridiplantae</taxon>
        <taxon>Streptophyta</taxon>
        <taxon>Klebsormidiophyceae</taxon>
        <taxon>Klebsormidiales</taxon>
        <taxon>Klebsormidiaceae</taxon>
        <taxon>Klebsormidium</taxon>
    </lineage>
</organism>
<dbReference type="PROSITE" id="PS50197">
    <property type="entry name" value="BEACH"/>
    <property type="match status" value="1"/>
</dbReference>
<feature type="region of interest" description="Disordered" evidence="4">
    <location>
        <begin position="1522"/>
        <end position="1551"/>
    </location>
</feature>
<dbReference type="PANTHER" id="PTHR13743:SF112">
    <property type="entry name" value="BEACH DOMAIN-CONTAINING PROTEIN"/>
    <property type="match status" value="1"/>
</dbReference>
<evidence type="ECO:0000313" key="8">
    <source>
        <dbReference type="Proteomes" id="UP000054558"/>
    </source>
</evidence>
<dbReference type="Pfam" id="PF20425">
    <property type="entry name" value="Neurobeachin"/>
    <property type="match status" value="1"/>
</dbReference>
<evidence type="ECO:0000256" key="1">
    <source>
        <dbReference type="ARBA" id="ARBA00022574"/>
    </source>
</evidence>
<dbReference type="InterPro" id="IPR011993">
    <property type="entry name" value="PH-like_dom_sf"/>
</dbReference>
<dbReference type="InterPro" id="IPR000409">
    <property type="entry name" value="BEACH_dom"/>
</dbReference>
<dbReference type="InterPro" id="IPR016024">
    <property type="entry name" value="ARM-type_fold"/>
</dbReference>
<dbReference type="SMART" id="SM00320">
    <property type="entry name" value="WD40"/>
    <property type="match status" value="5"/>
</dbReference>
<dbReference type="Gene3D" id="2.130.10.10">
    <property type="entry name" value="YVTN repeat-like/Quinoprotein amine dehydrogenase"/>
    <property type="match status" value="2"/>
</dbReference>
<dbReference type="SUPFAM" id="SSF48371">
    <property type="entry name" value="ARM repeat"/>
    <property type="match status" value="2"/>
</dbReference>
<feature type="compositionally biased region" description="Polar residues" evidence="4">
    <location>
        <begin position="695"/>
        <end position="706"/>
    </location>
</feature>
<dbReference type="Pfam" id="PF13385">
    <property type="entry name" value="Laminin_G_3"/>
    <property type="match status" value="1"/>
</dbReference>
<dbReference type="InterPro" id="IPR050865">
    <property type="entry name" value="BEACH_Domain"/>
</dbReference>
<dbReference type="InterPro" id="IPR001680">
    <property type="entry name" value="WD40_rpt"/>
</dbReference>
<evidence type="ECO:0000259" key="5">
    <source>
        <dbReference type="PROSITE" id="PS50197"/>
    </source>
</evidence>
<feature type="domain" description="BEACH" evidence="5">
    <location>
        <begin position="2891"/>
        <end position="3181"/>
    </location>
</feature>
<feature type="compositionally biased region" description="Basic and acidic residues" evidence="4">
    <location>
        <begin position="2602"/>
        <end position="2613"/>
    </location>
</feature>
<feature type="compositionally biased region" description="Low complexity" evidence="4">
    <location>
        <begin position="2199"/>
        <end position="2218"/>
    </location>
</feature>
<dbReference type="Pfam" id="PF14844">
    <property type="entry name" value="PH_BEACH"/>
    <property type="match status" value="1"/>
</dbReference>
<dbReference type="InterPro" id="IPR013320">
    <property type="entry name" value="ConA-like_dom_sf"/>
</dbReference>
<feature type="region of interest" description="Disordered" evidence="4">
    <location>
        <begin position="2588"/>
        <end position="2652"/>
    </location>
</feature>
<dbReference type="InterPro" id="IPR036372">
    <property type="entry name" value="BEACH_dom_sf"/>
</dbReference>
<keyword evidence="1 3" id="KW-0853">WD repeat</keyword>
<dbReference type="PROSITE" id="PS51783">
    <property type="entry name" value="PH_BEACH"/>
    <property type="match status" value="1"/>
</dbReference>
<dbReference type="InterPro" id="IPR046851">
    <property type="entry name" value="NBCH_WD40"/>
</dbReference>
<feature type="compositionally biased region" description="Low complexity" evidence="4">
    <location>
        <begin position="1531"/>
        <end position="1545"/>
    </location>
</feature>
<dbReference type="InterPro" id="IPR036322">
    <property type="entry name" value="WD40_repeat_dom_sf"/>
</dbReference>
<dbReference type="InterPro" id="IPR046852">
    <property type="entry name" value="Neurobeachin_a-sol"/>
</dbReference>
<feature type="compositionally biased region" description="Low complexity" evidence="4">
    <location>
        <begin position="635"/>
        <end position="645"/>
    </location>
</feature>
<dbReference type="Pfam" id="PF15787">
    <property type="entry name" value="DUF4704"/>
    <property type="match status" value="1"/>
</dbReference>
<feature type="region of interest" description="Disordered" evidence="4">
    <location>
        <begin position="89"/>
        <end position="108"/>
    </location>
</feature>
<feature type="compositionally biased region" description="Basic and acidic residues" evidence="4">
    <location>
        <begin position="2701"/>
        <end position="2712"/>
    </location>
</feature>
<dbReference type="Gene3D" id="1.25.10.10">
    <property type="entry name" value="Leucine-rich Repeat Variant"/>
    <property type="match status" value="1"/>
</dbReference>
<feature type="region of interest" description="Disordered" evidence="4">
    <location>
        <begin position="2296"/>
        <end position="2318"/>
    </location>
</feature>
<dbReference type="InterPro" id="IPR015943">
    <property type="entry name" value="WD40/YVTN_repeat-like_dom_sf"/>
</dbReference>
<dbReference type="Pfam" id="PF16057">
    <property type="entry name" value="DUF4800"/>
    <property type="match status" value="1"/>
</dbReference>